<keyword evidence="2" id="KW-0805">Transcription regulation</keyword>
<proteinExistence type="inferred from homology"/>
<dbReference type="EMBL" id="JACOPP010000032">
    <property type="protein sequence ID" value="MBC5735008.1"/>
    <property type="molecule type" value="Genomic_DNA"/>
</dbReference>
<dbReference type="PRINTS" id="PR00039">
    <property type="entry name" value="HTHLYSR"/>
</dbReference>
<dbReference type="CDD" id="cd08414">
    <property type="entry name" value="PBP2_LTTR_aromatics_like"/>
    <property type="match status" value="1"/>
</dbReference>
<dbReference type="GO" id="GO:0003677">
    <property type="term" value="F:DNA binding"/>
    <property type="evidence" value="ECO:0007669"/>
    <property type="project" value="UniProtKB-KW"/>
</dbReference>
<sequence length="307" mass="35124">MQFYNIHCFIVLAEELNFTKAAEIMNMTQSAFSKTISALEDEIGCRLFYRDRRHVRLTDAGAAFLTHAENIMQEFNNGVTYARHAEQGMQGLVRIAFLSCSMQTILPTLISAFRERYPDIEIELYDGTQHQVIEYLNSDRVDIAMFADLGLNSLENCSFKTLYRDEYCIVVNQDHPLADREFVDFSMFQSDTFLSIGRNSIYSHLTISDINVIVKACAAYGFIPKIVHGVNSLTNLPLMVECGMGIAVLSEHMKLYASDHVRFLRLSDHKLFFSGIAAWRKGNLNPCLQKFIDLIYEMYPNQALFEP</sequence>
<dbReference type="InterPro" id="IPR000847">
    <property type="entry name" value="LysR_HTH_N"/>
</dbReference>
<comment type="caution">
    <text evidence="6">The sequence shown here is derived from an EMBL/GenBank/DDBJ whole genome shotgun (WGS) entry which is preliminary data.</text>
</comment>
<dbReference type="RefSeq" id="WP_186908796.1">
    <property type="nucleotide sequence ID" value="NZ_JACOPP010000032.1"/>
</dbReference>
<keyword evidence="3" id="KW-0238">DNA-binding</keyword>
<dbReference type="AlphaFoldDB" id="A0A8J6JFD7"/>
<dbReference type="GO" id="GO:0032993">
    <property type="term" value="C:protein-DNA complex"/>
    <property type="evidence" value="ECO:0007669"/>
    <property type="project" value="TreeGrafter"/>
</dbReference>
<dbReference type="Proteomes" id="UP000661435">
    <property type="component" value="Unassembled WGS sequence"/>
</dbReference>
<keyword evidence="4" id="KW-0804">Transcription</keyword>
<reference evidence="6" key="1">
    <citation type="submission" date="2020-08" db="EMBL/GenBank/DDBJ databases">
        <title>Genome public.</title>
        <authorList>
            <person name="Liu C."/>
            <person name="Sun Q."/>
        </authorList>
    </citation>
    <scope>NUCLEOTIDE SEQUENCE</scope>
    <source>
        <strain evidence="6">NSJ-51</strain>
    </source>
</reference>
<dbReference type="SUPFAM" id="SSF53850">
    <property type="entry name" value="Periplasmic binding protein-like II"/>
    <property type="match status" value="1"/>
</dbReference>
<dbReference type="Gene3D" id="3.40.190.10">
    <property type="entry name" value="Periplasmic binding protein-like II"/>
    <property type="match status" value="2"/>
</dbReference>
<evidence type="ECO:0000256" key="1">
    <source>
        <dbReference type="ARBA" id="ARBA00009437"/>
    </source>
</evidence>
<evidence type="ECO:0000256" key="4">
    <source>
        <dbReference type="ARBA" id="ARBA00023163"/>
    </source>
</evidence>
<evidence type="ECO:0000313" key="6">
    <source>
        <dbReference type="EMBL" id="MBC5735008.1"/>
    </source>
</evidence>
<name>A0A8J6JFD7_9FIRM</name>
<accession>A0A8J6JFD7</accession>
<evidence type="ECO:0000256" key="2">
    <source>
        <dbReference type="ARBA" id="ARBA00023015"/>
    </source>
</evidence>
<dbReference type="SUPFAM" id="SSF46785">
    <property type="entry name" value="Winged helix' DNA-binding domain"/>
    <property type="match status" value="1"/>
</dbReference>
<dbReference type="InterPro" id="IPR036390">
    <property type="entry name" value="WH_DNA-bd_sf"/>
</dbReference>
<dbReference type="GO" id="GO:0003700">
    <property type="term" value="F:DNA-binding transcription factor activity"/>
    <property type="evidence" value="ECO:0007669"/>
    <property type="project" value="InterPro"/>
</dbReference>
<dbReference type="Pfam" id="PF00126">
    <property type="entry name" value="HTH_1"/>
    <property type="match status" value="1"/>
</dbReference>
<comment type="similarity">
    <text evidence="1">Belongs to the LysR transcriptional regulatory family.</text>
</comment>
<dbReference type="Pfam" id="PF03466">
    <property type="entry name" value="LysR_substrate"/>
    <property type="match status" value="1"/>
</dbReference>
<evidence type="ECO:0000256" key="3">
    <source>
        <dbReference type="ARBA" id="ARBA00023125"/>
    </source>
</evidence>
<protein>
    <submittedName>
        <fullName evidence="6">LysR family transcriptional regulator</fullName>
    </submittedName>
</protein>
<dbReference type="PANTHER" id="PTHR30346">
    <property type="entry name" value="TRANSCRIPTIONAL DUAL REGULATOR HCAR-RELATED"/>
    <property type="match status" value="1"/>
</dbReference>
<keyword evidence="7" id="KW-1185">Reference proteome</keyword>
<feature type="domain" description="HTH lysR-type" evidence="5">
    <location>
        <begin position="1"/>
        <end position="58"/>
    </location>
</feature>
<dbReference type="InterPro" id="IPR005119">
    <property type="entry name" value="LysR_subst-bd"/>
</dbReference>
<dbReference type="PANTHER" id="PTHR30346:SF0">
    <property type="entry name" value="HCA OPERON TRANSCRIPTIONAL ACTIVATOR HCAR"/>
    <property type="match status" value="1"/>
</dbReference>
<dbReference type="InterPro" id="IPR036388">
    <property type="entry name" value="WH-like_DNA-bd_sf"/>
</dbReference>
<gene>
    <name evidence="6" type="ORF">H8S57_14915</name>
</gene>
<evidence type="ECO:0000259" key="5">
    <source>
        <dbReference type="PROSITE" id="PS50931"/>
    </source>
</evidence>
<dbReference type="FunFam" id="1.10.10.10:FF:000001">
    <property type="entry name" value="LysR family transcriptional regulator"/>
    <property type="match status" value="1"/>
</dbReference>
<dbReference type="PROSITE" id="PS50931">
    <property type="entry name" value="HTH_LYSR"/>
    <property type="match status" value="1"/>
</dbReference>
<evidence type="ECO:0000313" key="7">
    <source>
        <dbReference type="Proteomes" id="UP000661435"/>
    </source>
</evidence>
<dbReference type="Gene3D" id="1.10.10.10">
    <property type="entry name" value="Winged helix-like DNA-binding domain superfamily/Winged helix DNA-binding domain"/>
    <property type="match status" value="1"/>
</dbReference>
<organism evidence="6 7">
    <name type="scientific">Lawsonibacter hominis</name>
    <dbReference type="NCBI Taxonomy" id="2763053"/>
    <lineage>
        <taxon>Bacteria</taxon>
        <taxon>Bacillati</taxon>
        <taxon>Bacillota</taxon>
        <taxon>Clostridia</taxon>
        <taxon>Eubacteriales</taxon>
        <taxon>Oscillospiraceae</taxon>
        <taxon>Lawsonibacter</taxon>
    </lineage>
</organism>